<dbReference type="GO" id="GO:1990961">
    <property type="term" value="P:xenobiotic detoxification by transmembrane export across the plasma membrane"/>
    <property type="evidence" value="ECO:0007669"/>
    <property type="project" value="InterPro"/>
</dbReference>
<evidence type="ECO:0000256" key="5">
    <source>
        <dbReference type="ARBA" id="ARBA00022692"/>
    </source>
</evidence>
<name>A0A381C8K4_9ENTR</name>
<gene>
    <name evidence="10" type="primary">ydhC</name>
    <name evidence="10" type="ORF">NCTC12119_02174</name>
</gene>
<dbReference type="SUPFAM" id="SSF103473">
    <property type="entry name" value="MFS general substrate transporter"/>
    <property type="match status" value="1"/>
</dbReference>
<comment type="caution">
    <text evidence="8">Lacks conserved residue(s) required for the propagation of feature annotation.</text>
</comment>
<feature type="transmembrane region" description="Helical" evidence="8">
    <location>
        <begin position="210"/>
        <end position="230"/>
    </location>
</feature>
<dbReference type="InterPro" id="IPR004812">
    <property type="entry name" value="Efflux_drug-R_Bcr/CmlA"/>
</dbReference>
<feature type="transmembrane region" description="Helical" evidence="8">
    <location>
        <begin position="236"/>
        <end position="259"/>
    </location>
</feature>
<dbReference type="FunFam" id="1.20.1720.10:FF:000005">
    <property type="entry name" value="Bcr/CflA family efflux transporter"/>
    <property type="match status" value="1"/>
</dbReference>
<feature type="transmembrane region" description="Helical" evidence="8">
    <location>
        <begin position="131"/>
        <end position="153"/>
    </location>
</feature>
<feature type="transmembrane region" description="Helical" evidence="8">
    <location>
        <begin position="159"/>
        <end position="178"/>
    </location>
</feature>
<dbReference type="InterPro" id="IPR011701">
    <property type="entry name" value="MFS"/>
</dbReference>
<keyword evidence="8" id="KW-0997">Cell inner membrane</keyword>
<dbReference type="AlphaFoldDB" id="A0A381C8K4"/>
<dbReference type="EMBL" id="UIGI01000001">
    <property type="protein sequence ID" value="SUW63679.1"/>
    <property type="molecule type" value="Genomic_DNA"/>
</dbReference>
<dbReference type="PANTHER" id="PTHR23502:SF162">
    <property type="entry name" value="INNER MEMBRANE TRANSPORT PROTEIN YDHC"/>
    <property type="match status" value="1"/>
</dbReference>
<evidence type="ECO:0000256" key="2">
    <source>
        <dbReference type="ARBA" id="ARBA00006236"/>
    </source>
</evidence>
<organism evidence="10 11">
    <name type="scientific">Buttiauxella agrestis</name>
    <dbReference type="NCBI Taxonomy" id="82977"/>
    <lineage>
        <taxon>Bacteria</taxon>
        <taxon>Pseudomonadati</taxon>
        <taxon>Pseudomonadota</taxon>
        <taxon>Gammaproteobacteria</taxon>
        <taxon>Enterobacterales</taxon>
        <taxon>Enterobacteriaceae</taxon>
        <taxon>Buttiauxella</taxon>
    </lineage>
</organism>
<dbReference type="RefSeq" id="WP_115628377.1">
    <property type="nucleotide sequence ID" value="NZ_UIGI01000001.1"/>
</dbReference>
<feature type="transmembrane region" description="Helical" evidence="8">
    <location>
        <begin position="363"/>
        <end position="380"/>
    </location>
</feature>
<dbReference type="GO" id="GO:0042910">
    <property type="term" value="F:xenobiotic transmembrane transporter activity"/>
    <property type="evidence" value="ECO:0007669"/>
    <property type="project" value="InterPro"/>
</dbReference>
<keyword evidence="3 8" id="KW-0813">Transport</keyword>
<evidence type="ECO:0000256" key="3">
    <source>
        <dbReference type="ARBA" id="ARBA00022448"/>
    </source>
</evidence>
<feature type="transmembrane region" description="Helical" evidence="8">
    <location>
        <begin position="73"/>
        <end position="91"/>
    </location>
</feature>
<protein>
    <recommendedName>
        <fullName evidence="8">Bcr/CflA family efflux transporter</fullName>
    </recommendedName>
</protein>
<feature type="transmembrane region" description="Helical" evidence="8">
    <location>
        <begin position="271"/>
        <end position="289"/>
    </location>
</feature>
<evidence type="ECO:0000256" key="7">
    <source>
        <dbReference type="ARBA" id="ARBA00023136"/>
    </source>
</evidence>
<dbReference type="GO" id="GO:0005886">
    <property type="term" value="C:plasma membrane"/>
    <property type="evidence" value="ECO:0007669"/>
    <property type="project" value="UniProtKB-SubCell"/>
</dbReference>
<dbReference type="NCBIfam" id="TIGR00710">
    <property type="entry name" value="efflux_Bcr_CflA"/>
    <property type="match status" value="1"/>
</dbReference>
<dbReference type="InterPro" id="IPR036259">
    <property type="entry name" value="MFS_trans_sf"/>
</dbReference>
<evidence type="ECO:0000256" key="4">
    <source>
        <dbReference type="ARBA" id="ARBA00022475"/>
    </source>
</evidence>
<comment type="similarity">
    <text evidence="2 8">Belongs to the major facilitator superfamily. Bcr/CmlA family.</text>
</comment>
<feature type="transmembrane region" description="Helical" evidence="8">
    <location>
        <begin position="97"/>
        <end position="119"/>
    </location>
</feature>
<dbReference type="InterPro" id="IPR020846">
    <property type="entry name" value="MFS_dom"/>
</dbReference>
<evidence type="ECO:0000259" key="9">
    <source>
        <dbReference type="PROSITE" id="PS50850"/>
    </source>
</evidence>
<evidence type="ECO:0000256" key="8">
    <source>
        <dbReference type="RuleBase" id="RU365088"/>
    </source>
</evidence>
<evidence type="ECO:0000256" key="6">
    <source>
        <dbReference type="ARBA" id="ARBA00022989"/>
    </source>
</evidence>
<dbReference type="Gene3D" id="1.20.1720.10">
    <property type="entry name" value="Multidrug resistance protein D"/>
    <property type="match status" value="1"/>
</dbReference>
<evidence type="ECO:0000313" key="10">
    <source>
        <dbReference type="EMBL" id="SUW63679.1"/>
    </source>
</evidence>
<reference evidence="10 11" key="1">
    <citation type="submission" date="2018-06" db="EMBL/GenBank/DDBJ databases">
        <authorList>
            <consortium name="Pathogen Informatics"/>
            <person name="Doyle S."/>
        </authorList>
    </citation>
    <scope>NUCLEOTIDE SEQUENCE [LARGE SCALE GENOMIC DNA]</scope>
    <source>
        <strain evidence="10 11">NCTC12119</strain>
    </source>
</reference>
<dbReference type="Proteomes" id="UP000255528">
    <property type="component" value="Unassembled WGS sequence"/>
</dbReference>
<accession>A0A381C8K4</accession>
<feature type="domain" description="Major facilitator superfamily (MFS) profile" evidence="9">
    <location>
        <begin position="7"/>
        <end position="384"/>
    </location>
</feature>
<keyword evidence="6 8" id="KW-1133">Transmembrane helix</keyword>
<dbReference type="PANTHER" id="PTHR23502">
    <property type="entry name" value="MAJOR FACILITATOR SUPERFAMILY"/>
    <property type="match status" value="1"/>
</dbReference>
<feature type="transmembrane region" description="Helical" evidence="8">
    <location>
        <begin position="301"/>
        <end position="326"/>
    </location>
</feature>
<sequence length="397" mass="42903">MQPSKGFLIWLAGLSVLGFLATDMYLPAFAAIQQDLQTDASAVSASLSLFLAGFAFAQLMWGPLSDHFGRKPVLLAGLSLFAVGCIGMLWVESATALLVLRFVQAVGVCSAAVSWQALVTDYYPANRANRIFATIMPLVGLSPALAPLLGSWILVHFDWQAIFATLFGITLVLMIPTLRLKPRTQHHPQTEDNKVSFMSLLRNRVYSGNVLIYAACSASFFAWLTGSPFILNDMGYSPAAIGLSYVPQTIAFLIGGYGCRSALQKWNGKQMLPWLLALYTLSIFGTWAVSISGHATLTLLLIPFCIMAIANGAIYPIVVASALLPFPQATGKAAALQNTLQLGLCFLASLMVSWLVATPLLTTTSVMLVTIALAMLGYLMQRRKNVEVWQAAESDAH</sequence>
<dbReference type="NCBIfam" id="NF008270">
    <property type="entry name" value="PRK11043.1"/>
    <property type="match status" value="1"/>
</dbReference>
<proteinExistence type="inferred from homology"/>
<feature type="transmembrane region" description="Helical" evidence="8">
    <location>
        <begin position="338"/>
        <end position="357"/>
    </location>
</feature>
<evidence type="ECO:0000313" key="11">
    <source>
        <dbReference type="Proteomes" id="UP000255528"/>
    </source>
</evidence>
<dbReference type="PROSITE" id="PS50850">
    <property type="entry name" value="MFS"/>
    <property type="match status" value="1"/>
</dbReference>
<feature type="transmembrane region" description="Helical" evidence="8">
    <location>
        <begin position="40"/>
        <end position="61"/>
    </location>
</feature>
<keyword evidence="7 8" id="KW-0472">Membrane</keyword>
<comment type="subcellular location">
    <subcellularLocation>
        <location evidence="8">Cell inner membrane</location>
        <topology evidence="8">Multi-pass membrane protein</topology>
    </subcellularLocation>
    <subcellularLocation>
        <location evidence="1">Cell membrane</location>
        <topology evidence="1">Multi-pass membrane protein</topology>
    </subcellularLocation>
</comment>
<dbReference type="CDD" id="cd17320">
    <property type="entry name" value="MFS_MdfA_MDR_like"/>
    <property type="match status" value="1"/>
</dbReference>
<evidence type="ECO:0000256" key="1">
    <source>
        <dbReference type="ARBA" id="ARBA00004651"/>
    </source>
</evidence>
<keyword evidence="5 8" id="KW-0812">Transmembrane</keyword>
<dbReference type="Pfam" id="PF07690">
    <property type="entry name" value="MFS_1"/>
    <property type="match status" value="1"/>
</dbReference>
<keyword evidence="4" id="KW-1003">Cell membrane</keyword>